<keyword evidence="6" id="KW-1185">Reference proteome</keyword>
<keyword evidence="3" id="KW-1133">Transmembrane helix</keyword>
<dbReference type="PANTHER" id="PTHR45712">
    <property type="entry name" value="AGAP008170-PA"/>
    <property type="match status" value="1"/>
</dbReference>
<keyword evidence="3" id="KW-0812">Transmembrane</keyword>
<feature type="transmembrane region" description="Helical" evidence="3">
    <location>
        <begin position="605"/>
        <end position="628"/>
    </location>
</feature>
<keyword evidence="3" id="KW-0472">Membrane</keyword>
<feature type="signal peptide" evidence="4">
    <location>
        <begin position="1"/>
        <end position="37"/>
    </location>
</feature>
<gene>
    <name evidence="5" type="ORF">LNINA_LOCUS5767</name>
</gene>
<dbReference type="InterPro" id="IPR050333">
    <property type="entry name" value="SLRP"/>
</dbReference>
<dbReference type="InterPro" id="IPR001611">
    <property type="entry name" value="Leu-rich_rpt"/>
</dbReference>
<dbReference type="InterPro" id="IPR032675">
    <property type="entry name" value="LRR_dom_sf"/>
</dbReference>
<dbReference type="Gene3D" id="3.80.10.10">
    <property type="entry name" value="Ribonuclease Inhibitor"/>
    <property type="match status" value="3"/>
</dbReference>
<dbReference type="EMBL" id="CAVLEF010000007">
    <property type="protein sequence ID" value="CAK1546170.1"/>
    <property type="molecule type" value="Genomic_DNA"/>
</dbReference>
<dbReference type="AlphaFoldDB" id="A0AAV1JC26"/>
<dbReference type="Proteomes" id="UP001497472">
    <property type="component" value="Unassembled WGS sequence"/>
</dbReference>
<accession>A0AAV1JC26</accession>
<dbReference type="Pfam" id="PF13855">
    <property type="entry name" value="LRR_8"/>
    <property type="match status" value="3"/>
</dbReference>
<comment type="caution">
    <text evidence="5">The sequence shown here is derived from an EMBL/GenBank/DDBJ whole genome shotgun (WGS) entry which is preliminary data.</text>
</comment>
<dbReference type="SUPFAM" id="SSF52058">
    <property type="entry name" value="L domain-like"/>
    <property type="match status" value="2"/>
</dbReference>
<dbReference type="Pfam" id="PF00560">
    <property type="entry name" value="LRR_1"/>
    <property type="match status" value="1"/>
</dbReference>
<dbReference type="InterPro" id="IPR036116">
    <property type="entry name" value="FN3_sf"/>
</dbReference>
<dbReference type="SMART" id="SM00365">
    <property type="entry name" value="LRR_SD22"/>
    <property type="match status" value="4"/>
</dbReference>
<evidence type="ECO:0000256" key="1">
    <source>
        <dbReference type="ARBA" id="ARBA00022614"/>
    </source>
</evidence>
<reference evidence="5 6" key="1">
    <citation type="submission" date="2023-11" db="EMBL/GenBank/DDBJ databases">
        <authorList>
            <person name="Okamura Y."/>
        </authorList>
    </citation>
    <scope>NUCLEOTIDE SEQUENCE [LARGE SCALE GENOMIC DNA]</scope>
</reference>
<evidence type="ECO:0000256" key="2">
    <source>
        <dbReference type="ARBA" id="ARBA00022737"/>
    </source>
</evidence>
<dbReference type="PROSITE" id="PS51450">
    <property type="entry name" value="LRR"/>
    <property type="match status" value="1"/>
</dbReference>
<keyword evidence="1" id="KW-0433">Leucine-rich repeat</keyword>
<dbReference type="PANTHER" id="PTHR45712:SF30">
    <property type="entry name" value="LRRNT DOMAIN-CONTAINING PROTEIN"/>
    <property type="match status" value="1"/>
</dbReference>
<protein>
    <submittedName>
        <fullName evidence="5">Uncharacterized protein</fullName>
    </submittedName>
</protein>
<evidence type="ECO:0000313" key="6">
    <source>
        <dbReference type="Proteomes" id="UP001497472"/>
    </source>
</evidence>
<evidence type="ECO:0000256" key="4">
    <source>
        <dbReference type="SAM" id="SignalP"/>
    </source>
</evidence>
<evidence type="ECO:0000313" key="5">
    <source>
        <dbReference type="EMBL" id="CAK1546170.1"/>
    </source>
</evidence>
<dbReference type="SMART" id="SM00369">
    <property type="entry name" value="LRR_TYP"/>
    <property type="match status" value="7"/>
</dbReference>
<evidence type="ECO:0000256" key="3">
    <source>
        <dbReference type="SAM" id="Phobius"/>
    </source>
</evidence>
<organism evidence="5 6">
    <name type="scientific">Leptosia nina</name>
    <dbReference type="NCBI Taxonomy" id="320188"/>
    <lineage>
        <taxon>Eukaryota</taxon>
        <taxon>Metazoa</taxon>
        <taxon>Ecdysozoa</taxon>
        <taxon>Arthropoda</taxon>
        <taxon>Hexapoda</taxon>
        <taxon>Insecta</taxon>
        <taxon>Pterygota</taxon>
        <taxon>Neoptera</taxon>
        <taxon>Endopterygota</taxon>
        <taxon>Lepidoptera</taxon>
        <taxon>Glossata</taxon>
        <taxon>Ditrysia</taxon>
        <taxon>Papilionoidea</taxon>
        <taxon>Pieridae</taxon>
        <taxon>Pierinae</taxon>
        <taxon>Leptosia</taxon>
    </lineage>
</organism>
<keyword evidence="2" id="KW-0677">Repeat</keyword>
<feature type="chain" id="PRO_5043359558" evidence="4">
    <location>
        <begin position="38"/>
        <end position="686"/>
    </location>
</feature>
<proteinExistence type="predicted"/>
<dbReference type="SUPFAM" id="SSF49265">
    <property type="entry name" value="Fibronectin type III"/>
    <property type="match status" value="1"/>
</dbReference>
<keyword evidence="4" id="KW-0732">Signal</keyword>
<name>A0AAV1JC26_9NEOP</name>
<sequence length="686" mass="78372">MKNTAWVVEGNNCRNVFQIISFLLVFLSICRIEDTLACPDLVDSDRCLCYTFEDATFLDCQDTTLKDVKSALQIVSHIHTFSIYDLDSNEEELGPHFIPQNACIKHIHISRTSLKSVSEEAFAPLKKCLETLSIVSSKVKLIPHKAISGMLNLMSVELTSNTIEEVPNYSFYGLPLAKVSLKGNMVQHISENAFSGLEHTLKEVDLSENNLTTFPITPIAKLKTLRSLKLAWNEMSLCPTNEETELKSLEYLDLNSNNFELISEDCLKFSPSLTILSFHFNFIKNINYRAFYSLVNLKSIDLSYNRLKILNSNLFQSNKNLEFINLSHNHLHHINGLLCNMPSLTKNILNDDLIHLHELTVLYLGYNNIKYISATAYKNLNKVVQIDLEHNKLQTIPIELLNSVENHIKEISIKENIIICRCQKNNTWTWIQDHPKIIEPNSVNCFNNEYPNGKCNFPLIAQVSVDKHNDGSVSVSWFIRNRTSIKYLQIMYYNEESLEVYSKYITRNETSTTLPELQNNLNYIVCLLALLETPIYNDDVEDLEINITDLNFNHLTKINKSIAEAIITQSTTSECLAFDTFKKPLTIKTKNNKVYKISSILNRRLGLIVGCSLGVVVFFIMVSVLLYTKIKERKRIAKSEPAWAEMNDYHSIHSKEDIIQSSTTASTDNILLGMSKGRYSSVDKMK</sequence>
<dbReference type="InterPro" id="IPR003591">
    <property type="entry name" value="Leu-rich_rpt_typical-subtyp"/>
</dbReference>